<evidence type="ECO:0000313" key="2">
    <source>
        <dbReference type="EMBL" id="GHC64433.1"/>
    </source>
</evidence>
<organism evidence="2 3">
    <name type="scientific">Streptomyces cinnamoneus</name>
    <name type="common">Streptoverticillium cinnamoneum</name>
    <dbReference type="NCBI Taxonomy" id="53446"/>
    <lineage>
        <taxon>Bacteria</taxon>
        <taxon>Bacillati</taxon>
        <taxon>Actinomycetota</taxon>
        <taxon>Actinomycetes</taxon>
        <taxon>Kitasatosporales</taxon>
        <taxon>Streptomycetaceae</taxon>
        <taxon>Streptomyces</taxon>
        <taxon>Streptomyces cinnamoneus group</taxon>
    </lineage>
</organism>
<gene>
    <name evidence="2" type="ORF">GCM10010507_47220</name>
</gene>
<protein>
    <submittedName>
        <fullName evidence="2">Uncharacterized protein</fullName>
    </submittedName>
</protein>
<name>A0A918U024_STRCJ</name>
<dbReference type="Proteomes" id="UP000646244">
    <property type="component" value="Unassembled WGS sequence"/>
</dbReference>
<keyword evidence="1" id="KW-0812">Transmembrane</keyword>
<dbReference type="RefSeq" id="WP_268249634.1">
    <property type="nucleotide sequence ID" value="NZ_BMVB01000019.1"/>
</dbReference>
<dbReference type="EMBL" id="BMVB01000019">
    <property type="protein sequence ID" value="GHC64433.1"/>
    <property type="molecule type" value="Genomic_DNA"/>
</dbReference>
<reference evidence="2" key="1">
    <citation type="journal article" date="2014" name="Int. J. Syst. Evol. Microbiol.">
        <title>Complete genome sequence of Corynebacterium casei LMG S-19264T (=DSM 44701T), isolated from a smear-ripened cheese.</title>
        <authorList>
            <consortium name="US DOE Joint Genome Institute (JGI-PGF)"/>
            <person name="Walter F."/>
            <person name="Albersmeier A."/>
            <person name="Kalinowski J."/>
            <person name="Ruckert C."/>
        </authorList>
    </citation>
    <scope>NUCLEOTIDE SEQUENCE</scope>
    <source>
        <strain evidence="2">JCM 4633</strain>
    </source>
</reference>
<keyword evidence="1" id="KW-0472">Membrane</keyword>
<evidence type="ECO:0000313" key="3">
    <source>
        <dbReference type="Proteomes" id="UP000646244"/>
    </source>
</evidence>
<reference evidence="2" key="2">
    <citation type="submission" date="2020-09" db="EMBL/GenBank/DDBJ databases">
        <authorList>
            <person name="Sun Q."/>
            <person name="Ohkuma M."/>
        </authorList>
    </citation>
    <scope>NUCLEOTIDE SEQUENCE</scope>
    <source>
        <strain evidence="2">JCM 4633</strain>
    </source>
</reference>
<evidence type="ECO:0000256" key="1">
    <source>
        <dbReference type="SAM" id="Phobius"/>
    </source>
</evidence>
<keyword evidence="1" id="KW-1133">Transmembrane helix</keyword>
<accession>A0A918U024</accession>
<comment type="caution">
    <text evidence="2">The sequence shown here is derived from an EMBL/GenBank/DDBJ whole genome shotgun (WGS) entry which is preliminary data.</text>
</comment>
<feature type="transmembrane region" description="Helical" evidence="1">
    <location>
        <begin position="23"/>
        <end position="41"/>
    </location>
</feature>
<sequence length="44" mass="5038">MARHGKPKPLIDWNRVRRWVKTATPWVELFVALTALALILIGKA</sequence>
<dbReference type="AlphaFoldDB" id="A0A918U024"/>
<proteinExistence type="predicted"/>